<accession>A0ABQ3DP08</accession>
<feature type="region of interest" description="Disordered" evidence="1">
    <location>
        <begin position="43"/>
        <end position="65"/>
    </location>
</feature>
<dbReference type="Proteomes" id="UP000646745">
    <property type="component" value="Unassembled WGS sequence"/>
</dbReference>
<proteinExistence type="predicted"/>
<organism evidence="2 3">
    <name type="scientific">Salinicola rhizosphaerae</name>
    <dbReference type="NCBI Taxonomy" id="1443141"/>
    <lineage>
        <taxon>Bacteria</taxon>
        <taxon>Pseudomonadati</taxon>
        <taxon>Pseudomonadota</taxon>
        <taxon>Gammaproteobacteria</taxon>
        <taxon>Oceanospirillales</taxon>
        <taxon>Halomonadaceae</taxon>
        <taxon>Salinicola</taxon>
    </lineage>
</organism>
<dbReference type="Pfam" id="PF11162">
    <property type="entry name" value="DUF2946"/>
    <property type="match status" value="1"/>
</dbReference>
<evidence type="ECO:0000313" key="2">
    <source>
        <dbReference type="EMBL" id="GHB09970.1"/>
    </source>
</evidence>
<evidence type="ECO:0008006" key="4">
    <source>
        <dbReference type="Google" id="ProtNLM"/>
    </source>
</evidence>
<evidence type="ECO:0000256" key="1">
    <source>
        <dbReference type="SAM" id="MobiDB-lite"/>
    </source>
</evidence>
<sequence>MLTAWALFAMLMAFVGPLISQTQRLMEMPAHGGLPLASHHMTMPSGPSAMSAHHHGTHGDAASDTRERFSAADHWHMAACGYCDLFLHVPGVAAPPAVPPTLPPPPELLPRHPVALPAPALVHSPYAPRAPPFGSLMV</sequence>
<comment type="caution">
    <text evidence="2">The sequence shown here is derived from an EMBL/GenBank/DDBJ whole genome shotgun (WGS) entry which is preliminary data.</text>
</comment>
<protein>
    <recommendedName>
        <fullName evidence="4">DUF2946 domain-containing protein</fullName>
    </recommendedName>
</protein>
<evidence type="ECO:0000313" key="3">
    <source>
        <dbReference type="Proteomes" id="UP000646745"/>
    </source>
</evidence>
<keyword evidence="3" id="KW-1185">Reference proteome</keyword>
<gene>
    <name evidence="2" type="ORF">GCM10009038_04600</name>
</gene>
<dbReference type="EMBL" id="BMZI01000001">
    <property type="protein sequence ID" value="GHB09970.1"/>
    <property type="molecule type" value="Genomic_DNA"/>
</dbReference>
<name>A0ABQ3DP08_9GAMM</name>
<dbReference type="InterPro" id="IPR021333">
    <property type="entry name" value="DUF2946"/>
</dbReference>
<reference evidence="3" key="1">
    <citation type="journal article" date="2019" name="Int. J. Syst. Evol. Microbiol.">
        <title>The Global Catalogue of Microorganisms (GCM) 10K type strain sequencing project: providing services to taxonomists for standard genome sequencing and annotation.</title>
        <authorList>
            <consortium name="The Broad Institute Genomics Platform"/>
            <consortium name="The Broad Institute Genome Sequencing Center for Infectious Disease"/>
            <person name="Wu L."/>
            <person name="Ma J."/>
        </authorList>
    </citation>
    <scope>NUCLEOTIDE SEQUENCE [LARGE SCALE GENOMIC DNA]</scope>
    <source>
        <strain evidence="3">KCTC 32998</strain>
    </source>
</reference>